<keyword evidence="4 7" id="KW-0812">Transmembrane</keyword>
<evidence type="ECO:0000313" key="10">
    <source>
        <dbReference type="EMBL" id="TFZ41364.1"/>
    </source>
</evidence>
<dbReference type="Gene3D" id="1.20.1510.10">
    <property type="entry name" value="Cation efflux protein transmembrane domain"/>
    <property type="match status" value="1"/>
</dbReference>
<proteinExistence type="inferred from homology"/>
<dbReference type="OrthoDB" id="9806522at2"/>
<dbReference type="InterPro" id="IPR050291">
    <property type="entry name" value="CDF_Transporter"/>
</dbReference>
<comment type="subcellular location">
    <subcellularLocation>
        <location evidence="1">Membrane</location>
        <topology evidence="1">Multi-pass membrane protein</topology>
    </subcellularLocation>
</comment>
<organism evidence="10 11">
    <name type="scientific">Soehngenia longivitae</name>
    <dbReference type="NCBI Taxonomy" id="2562294"/>
    <lineage>
        <taxon>Bacteria</taxon>
        <taxon>Bacillati</taxon>
        <taxon>Bacillota</taxon>
        <taxon>Tissierellia</taxon>
        <taxon>Tissierellales</taxon>
        <taxon>Tissierellaceae</taxon>
        <taxon>Soehngenia</taxon>
    </lineage>
</organism>
<dbReference type="SUPFAM" id="SSF161111">
    <property type="entry name" value="Cation efflux protein transmembrane domain-like"/>
    <property type="match status" value="1"/>
</dbReference>
<evidence type="ECO:0000256" key="2">
    <source>
        <dbReference type="ARBA" id="ARBA00008114"/>
    </source>
</evidence>
<feature type="transmembrane region" description="Helical" evidence="7">
    <location>
        <begin position="25"/>
        <end position="47"/>
    </location>
</feature>
<name>A0A4Z0D912_9FIRM</name>
<dbReference type="Pfam" id="PF01545">
    <property type="entry name" value="Cation_efflux"/>
    <property type="match status" value="1"/>
</dbReference>
<dbReference type="AlphaFoldDB" id="A0A4Z0D912"/>
<sequence length="395" mass="44201">MTDWLLKKVLNDNTNFQDPIIRQRVGYLAGVVGVIVNVILSVIKIIIGLLISSISVLADGVNNLSDSASSITTLIGFKISNSPADKEHPYGHGRVEYIAALIVSFMVILVGLQFTTSSIDRIRNPKPVDFEIISFSILIISILSKVWLAIFNRKLSEKINSTGLKATATDAFGDVLITSVVVLSIALSQVTTFPIDGIVGLIVSFFIIYQGIGLIKYTIGPLIGQAPSREMVQNIYEDLKKYDYITGAHDLLIHSYGEGKYMGTVDVEFPADIDVITIHNVIDKAEKELGEKYNISLVIHMDPLEKETKERYELRRSVKDIIKKDERVESMHDFRVLEDEHGEYIELHVVINGEKIDKEEINEKIKQEIEQRIESISNGLRVKVIIDIDFDGTRG</sequence>
<dbReference type="EMBL" id="SRIB01000002">
    <property type="protein sequence ID" value="TFZ41364.1"/>
    <property type="molecule type" value="Genomic_DNA"/>
</dbReference>
<evidence type="ECO:0000259" key="9">
    <source>
        <dbReference type="Pfam" id="PF16916"/>
    </source>
</evidence>
<dbReference type="InterPro" id="IPR036837">
    <property type="entry name" value="Cation_efflux_CTD_sf"/>
</dbReference>
<feature type="domain" description="Cation efflux protein cytoplasmic" evidence="9">
    <location>
        <begin position="227"/>
        <end position="303"/>
    </location>
</feature>
<dbReference type="PANTHER" id="PTHR43840:SF50">
    <property type="entry name" value="MANGANESE EFFLUX SYSTEM PROTEIN MNES"/>
    <property type="match status" value="1"/>
</dbReference>
<protein>
    <submittedName>
        <fullName evidence="10">Cation transporter</fullName>
    </submittedName>
</protein>
<evidence type="ECO:0000256" key="1">
    <source>
        <dbReference type="ARBA" id="ARBA00004141"/>
    </source>
</evidence>
<feature type="domain" description="Cation efflux protein transmembrane" evidence="8">
    <location>
        <begin position="32"/>
        <end position="219"/>
    </location>
</feature>
<dbReference type="Pfam" id="PF16916">
    <property type="entry name" value="ZT_dimer"/>
    <property type="match status" value="1"/>
</dbReference>
<evidence type="ECO:0000256" key="3">
    <source>
        <dbReference type="ARBA" id="ARBA00022448"/>
    </source>
</evidence>
<dbReference type="SUPFAM" id="SSF160240">
    <property type="entry name" value="Cation efflux protein cytoplasmic domain-like"/>
    <property type="match status" value="2"/>
</dbReference>
<evidence type="ECO:0000256" key="6">
    <source>
        <dbReference type="ARBA" id="ARBA00023136"/>
    </source>
</evidence>
<evidence type="ECO:0000256" key="7">
    <source>
        <dbReference type="SAM" id="Phobius"/>
    </source>
</evidence>
<feature type="transmembrane region" description="Helical" evidence="7">
    <location>
        <begin position="132"/>
        <end position="151"/>
    </location>
</feature>
<comment type="caution">
    <text evidence="10">The sequence shown here is derived from an EMBL/GenBank/DDBJ whole genome shotgun (WGS) entry which is preliminary data.</text>
</comment>
<dbReference type="PANTHER" id="PTHR43840">
    <property type="entry name" value="MITOCHONDRIAL METAL TRANSPORTER 1-RELATED"/>
    <property type="match status" value="1"/>
</dbReference>
<keyword evidence="11" id="KW-1185">Reference proteome</keyword>
<comment type="similarity">
    <text evidence="2">Belongs to the cation diffusion facilitator (CDF) transporter (TC 2.A.4) family.</text>
</comment>
<feature type="transmembrane region" description="Helical" evidence="7">
    <location>
        <begin position="95"/>
        <end position="112"/>
    </location>
</feature>
<keyword evidence="3" id="KW-0813">Transport</keyword>
<evidence type="ECO:0000256" key="5">
    <source>
        <dbReference type="ARBA" id="ARBA00022989"/>
    </source>
</evidence>
<keyword evidence="5 7" id="KW-1133">Transmembrane helix</keyword>
<dbReference type="Proteomes" id="UP000298381">
    <property type="component" value="Unassembled WGS sequence"/>
</dbReference>
<dbReference type="FunFam" id="1.20.1510.10:FF:000006">
    <property type="entry name" value="Divalent cation efflux transporter"/>
    <property type="match status" value="1"/>
</dbReference>
<dbReference type="InterPro" id="IPR027469">
    <property type="entry name" value="Cation_efflux_TMD_sf"/>
</dbReference>
<dbReference type="RefSeq" id="WP_135270320.1">
    <property type="nucleotide sequence ID" value="NZ_SRIB01000002.1"/>
</dbReference>
<accession>A0A4Z0D912</accession>
<dbReference type="GO" id="GO:0016020">
    <property type="term" value="C:membrane"/>
    <property type="evidence" value="ECO:0007669"/>
    <property type="project" value="UniProtKB-SubCell"/>
</dbReference>
<feature type="transmembrane region" description="Helical" evidence="7">
    <location>
        <begin position="171"/>
        <end position="191"/>
    </location>
</feature>
<evidence type="ECO:0000259" key="8">
    <source>
        <dbReference type="Pfam" id="PF01545"/>
    </source>
</evidence>
<keyword evidence="6 7" id="KW-0472">Membrane</keyword>
<reference evidence="10 11" key="1">
    <citation type="submission" date="2019-03" db="EMBL/GenBank/DDBJ databases">
        <title>Draft genome sequence data and analysis of a Fermenting Bacterium, Soehngenia longevitae strain 1933PT, isolated from petroleum reservoir in Azerbaijan.</title>
        <authorList>
            <person name="Grouzdev D.S."/>
            <person name="Bidzhieva S.K."/>
            <person name="Sokolova D.S."/>
            <person name="Tourova T.P."/>
            <person name="Poltaraus A.B."/>
            <person name="Nazina T.N."/>
        </authorList>
    </citation>
    <scope>NUCLEOTIDE SEQUENCE [LARGE SCALE GENOMIC DNA]</scope>
    <source>
        <strain evidence="10 11">1933P</strain>
    </source>
</reference>
<gene>
    <name evidence="10" type="ORF">E4100_01955</name>
</gene>
<evidence type="ECO:0000313" key="11">
    <source>
        <dbReference type="Proteomes" id="UP000298381"/>
    </source>
</evidence>
<dbReference type="InterPro" id="IPR058533">
    <property type="entry name" value="Cation_efflux_TM"/>
</dbReference>
<dbReference type="Gene3D" id="3.30.70.1350">
    <property type="entry name" value="Cation efflux protein, cytoplasmic domain"/>
    <property type="match status" value="2"/>
</dbReference>
<dbReference type="GO" id="GO:0008324">
    <property type="term" value="F:monoatomic cation transmembrane transporter activity"/>
    <property type="evidence" value="ECO:0007669"/>
    <property type="project" value="InterPro"/>
</dbReference>
<feature type="transmembrane region" description="Helical" evidence="7">
    <location>
        <begin position="197"/>
        <end position="219"/>
    </location>
</feature>
<dbReference type="InterPro" id="IPR002524">
    <property type="entry name" value="Cation_efflux"/>
</dbReference>
<evidence type="ECO:0000256" key="4">
    <source>
        <dbReference type="ARBA" id="ARBA00022692"/>
    </source>
</evidence>
<dbReference type="InterPro" id="IPR027470">
    <property type="entry name" value="Cation_efflux_CTD"/>
</dbReference>
<dbReference type="NCBIfam" id="TIGR01297">
    <property type="entry name" value="CDF"/>
    <property type="match status" value="1"/>
</dbReference>